<protein>
    <submittedName>
        <fullName evidence="5">AraC family transcriptional regulator</fullName>
    </submittedName>
</protein>
<dbReference type="Gene3D" id="2.60.120.10">
    <property type="entry name" value="Jelly Rolls"/>
    <property type="match status" value="1"/>
</dbReference>
<dbReference type="SUPFAM" id="SSF46689">
    <property type="entry name" value="Homeodomain-like"/>
    <property type="match status" value="2"/>
</dbReference>
<evidence type="ECO:0000313" key="6">
    <source>
        <dbReference type="Proteomes" id="UP000263014"/>
    </source>
</evidence>
<keyword evidence="2" id="KW-0238">DNA-binding</keyword>
<dbReference type="PANTHER" id="PTHR43280:SF28">
    <property type="entry name" value="HTH-TYPE TRANSCRIPTIONAL ACTIVATOR RHAS"/>
    <property type="match status" value="1"/>
</dbReference>
<dbReference type="AlphaFoldDB" id="A0A374PD51"/>
<dbReference type="PROSITE" id="PS01124">
    <property type="entry name" value="HTH_ARAC_FAMILY_2"/>
    <property type="match status" value="1"/>
</dbReference>
<dbReference type="InterPro" id="IPR014710">
    <property type="entry name" value="RmlC-like_jellyroll"/>
</dbReference>
<dbReference type="Pfam" id="PF12833">
    <property type="entry name" value="HTH_18"/>
    <property type="match status" value="1"/>
</dbReference>
<dbReference type="InterPro" id="IPR018062">
    <property type="entry name" value="HTH_AraC-typ_CS"/>
</dbReference>
<evidence type="ECO:0000256" key="1">
    <source>
        <dbReference type="ARBA" id="ARBA00023015"/>
    </source>
</evidence>
<dbReference type="SMART" id="SM00342">
    <property type="entry name" value="HTH_ARAC"/>
    <property type="match status" value="1"/>
</dbReference>
<dbReference type="PROSITE" id="PS00041">
    <property type="entry name" value="HTH_ARAC_FAMILY_1"/>
    <property type="match status" value="1"/>
</dbReference>
<accession>A0A374PD51</accession>
<evidence type="ECO:0000256" key="3">
    <source>
        <dbReference type="ARBA" id="ARBA00023163"/>
    </source>
</evidence>
<name>A0A374PD51_9FIRM</name>
<evidence type="ECO:0000259" key="4">
    <source>
        <dbReference type="PROSITE" id="PS01124"/>
    </source>
</evidence>
<dbReference type="GO" id="GO:0043565">
    <property type="term" value="F:sequence-specific DNA binding"/>
    <property type="evidence" value="ECO:0007669"/>
    <property type="project" value="InterPro"/>
</dbReference>
<keyword evidence="1" id="KW-0805">Transcription regulation</keyword>
<organism evidence="5 6">
    <name type="scientific">Hungatella hathewayi</name>
    <dbReference type="NCBI Taxonomy" id="154046"/>
    <lineage>
        <taxon>Bacteria</taxon>
        <taxon>Bacillati</taxon>
        <taxon>Bacillota</taxon>
        <taxon>Clostridia</taxon>
        <taxon>Lachnospirales</taxon>
        <taxon>Lachnospiraceae</taxon>
        <taxon>Hungatella</taxon>
    </lineage>
</organism>
<dbReference type="InterPro" id="IPR018060">
    <property type="entry name" value="HTH_AraC"/>
</dbReference>
<evidence type="ECO:0000256" key="2">
    <source>
        <dbReference type="ARBA" id="ARBA00023125"/>
    </source>
</evidence>
<reference evidence="5 6" key="1">
    <citation type="submission" date="2018-08" db="EMBL/GenBank/DDBJ databases">
        <title>A genome reference for cultivated species of the human gut microbiota.</title>
        <authorList>
            <person name="Zou Y."/>
            <person name="Xue W."/>
            <person name="Luo G."/>
        </authorList>
    </citation>
    <scope>NUCLEOTIDE SEQUENCE [LARGE SCALE GENOMIC DNA]</scope>
    <source>
        <strain evidence="5 6">TM09-12</strain>
    </source>
</reference>
<dbReference type="SUPFAM" id="SSF51215">
    <property type="entry name" value="Regulatory protein AraC"/>
    <property type="match status" value="1"/>
</dbReference>
<dbReference type="Gene3D" id="1.10.10.60">
    <property type="entry name" value="Homeodomain-like"/>
    <property type="match status" value="2"/>
</dbReference>
<dbReference type="InterPro" id="IPR037923">
    <property type="entry name" value="HTH-like"/>
</dbReference>
<sequence length="322" mass="37100">MVPMFQYHGYLVELEYREYKLPESFPCIALLQGEFSFSPGSSGPLTYLHFHNCVEIGICHAGGKDLYVEDSHERFCTGDISVIPPYTIHISQNRAGQEGEDCEYLYFSPEELLKPFYPNGLPEHLLWYNRNQGCSCVFPMERFRVLYQLIISVFDELRRKRPYYHNTVRGLILAMMVELSRINGLENTVHSFERLRDMTPILPALELIGSNNASFMTTGELAGACHLSVAQFGRIFKQIMTQSPADYIRMVKLQKACELLYSTEMSILDIALESGFQSLSAFNRAFLKSYQKSPSKWRQEKCSVRKKNVRYSPYLPSVRSNL</sequence>
<dbReference type="GO" id="GO:0003700">
    <property type="term" value="F:DNA-binding transcription factor activity"/>
    <property type="evidence" value="ECO:0007669"/>
    <property type="project" value="InterPro"/>
</dbReference>
<evidence type="ECO:0000313" key="5">
    <source>
        <dbReference type="EMBL" id="RGJ07993.1"/>
    </source>
</evidence>
<dbReference type="PANTHER" id="PTHR43280">
    <property type="entry name" value="ARAC-FAMILY TRANSCRIPTIONAL REGULATOR"/>
    <property type="match status" value="1"/>
</dbReference>
<comment type="caution">
    <text evidence="5">The sequence shown here is derived from an EMBL/GenBank/DDBJ whole genome shotgun (WGS) entry which is preliminary data.</text>
</comment>
<proteinExistence type="predicted"/>
<dbReference type="EMBL" id="QSON01000001">
    <property type="protein sequence ID" value="RGJ07993.1"/>
    <property type="molecule type" value="Genomic_DNA"/>
</dbReference>
<keyword evidence="3" id="KW-0804">Transcription</keyword>
<gene>
    <name evidence="5" type="ORF">DXD79_00835</name>
</gene>
<dbReference type="InterPro" id="IPR009057">
    <property type="entry name" value="Homeodomain-like_sf"/>
</dbReference>
<dbReference type="Proteomes" id="UP000263014">
    <property type="component" value="Unassembled WGS sequence"/>
</dbReference>
<feature type="domain" description="HTH araC/xylS-type" evidence="4">
    <location>
        <begin position="202"/>
        <end position="300"/>
    </location>
</feature>